<dbReference type="GO" id="GO:0009254">
    <property type="term" value="P:peptidoglycan turnover"/>
    <property type="evidence" value="ECO:0007669"/>
    <property type="project" value="InterPro"/>
</dbReference>
<dbReference type="InterPro" id="IPR043129">
    <property type="entry name" value="ATPase_NBD"/>
</dbReference>
<organism evidence="1 2">
    <name type="scientific">Amorphotheca resinae ATCC 22711</name>
    <dbReference type="NCBI Taxonomy" id="857342"/>
    <lineage>
        <taxon>Eukaryota</taxon>
        <taxon>Fungi</taxon>
        <taxon>Dikarya</taxon>
        <taxon>Ascomycota</taxon>
        <taxon>Pezizomycotina</taxon>
        <taxon>Leotiomycetes</taxon>
        <taxon>Helotiales</taxon>
        <taxon>Amorphothecaceae</taxon>
        <taxon>Amorphotheca</taxon>
    </lineage>
</organism>
<dbReference type="Gene3D" id="3.30.420.40">
    <property type="match status" value="2"/>
</dbReference>
<name>A0A2T3AXG1_AMORE</name>
<dbReference type="STRING" id="857342.A0A2T3AXG1"/>
<dbReference type="GO" id="GO:0016773">
    <property type="term" value="F:phosphotransferase activity, alcohol group as acceptor"/>
    <property type="evidence" value="ECO:0007669"/>
    <property type="project" value="InterPro"/>
</dbReference>
<sequence>MNGTSASSSVPSNHGGPALDLTVLGLNSGTSMDGIDCALCRFRQQDPSSPMEFELLKYGETPLDQTIKKRVMNMILHNSTSPEEIAEVNVILGEAFAKAVEGFTLEHGIDKSSIDVLGSHGQTIWHLSMPNQNQVKTTLSMAEGAILAARTGITTVSDFRISDVAAGRQGAPLIAFFDALLLHHPTKLRACQNIGGIANVCFIPPDSQGGVDECFDFDTGPGNVYIDAAVRHYTNGKQEYDKDGEMGKRGVVDQEMVDGFLKHKYFGLEPPKTTGREDFRDTLAFDLIAKGEKKGLSRDDVVATITRITAQSIVDHYRRFAPSQDIDEIFLCGGGAFNPNITDFIQKSYPRTKILMLDEAGIPGGAKEAITFAWQGMEAIVGRSILVPTRVETRKECVLGKVSPGENYRDVMLKGMLFGGKERKLSPVKDMINIVDGKAFSNKW</sequence>
<dbReference type="HAMAP" id="MF_01270">
    <property type="entry name" value="AnhMurNAc_kinase"/>
    <property type="match status" value="1"/>
</dbReference>
<evidence type="ECO:0000313" key="1">
    <source>
        <dbReference type="EMBL" id="PSS14766.1"/>
    </source>
</evidence>
<dbReference type="OrthoDB" id="5427593at2759"/>
<dbReference type="InterPro" id="IPR005338">
    <property type="entry name" value="Anhydro_N_Ac-Mur_kinase"/>
</dbReference>
<dbReference type="GeneID" id="36577371"/>
<evidence type="ECO:0008006" key="3">
    <source>
        <dbReference type="Google" id="ProtNLM"/>
    </source>
</evidence>
<proteinExistence type="inferred from homology"/>
<dbReference type="PANTHER" id="PTHR30605">
    <property type="entry name" value="ANHYDRO-N-ACETYLMURAMIC ACID KINASE"/>
    <property type="match status" value="1"/>
</dbReference>
<dbReference type="PANTHER" id="PTHR30605:SF0">
    <property type="entry name" value="ANHYDRO-N-ACETYLMURAMIC ACID KINASE"/>
    <property type="match status" value="1"/>
</dbReference>
<dbReference type="InParanoid" id="A0A2T3AXG1"/>
<dbReference type="EMBL" id="KZ679013">
    <property type="protein sequence ID" value="PSS14766.1"/>
    <property type="molecule type" value="Genomic_DNA"/>
</dbReference>
<dbReference type="GO" id="GO:0005524">
    <property type="term" value="F:ATP binding"/>
    <property type="evidence" value="ECO:0007669"/>
    <property type="project" value="InterPro"/>
</dbReference>
<accession>A0A2T3AXG1</accession>
<dbReference type="CDD" id="cd24051">
    <property type="entry name" value="ASKHA_NBD_LGK"/>
    <property type="match status" value="1"/>
</dbReference>
<dbReference type="Proteomes" id="UP000241818">
    <property type="component" value="Unassembled WGS sequence"/>
</dbReference>
<dbReference type="AlphaFoldDB" id="A0A2T3AXG1"/>
<protein>
    <recommendedName>
        <fullName evidence="3">Anhydro-N-acetylmuramic acid kinase</fullName>
    </recommendedName>
</protein>
<dbReference type="Pfam" id="PF03702">
    <property type="entry name" value="AnmK"/>
    <property type="match status" value="1"/>
</dbReference>
<keyword evidence="2" id="KW-1185">Reference proteome</keyword>
<dbReference type="SUPFAM" id="SSF53067">
    <property type="entry name" value="Actin-like ATPase domain"/>
    <property type="match status" value="1"/>
</dbReference>
<gene>
    <name evidence="1" type="ORF">M430DRAFT_67431</name>
</gene>
<dbReference type="GO" id="GO:0006040">
    <property type="term" value="P:amino sugar metabolic process"/>
    <property type="evidence" value="ECO:0007669"/>
    <property type="project" value="InterPro"/>
</dbReference>
<evidence type="ECO:0000313" key="2">
    <source>
        <dbReference type="Proteomes" id="UP000241818"/>
    </source>
</evidence>
<dbReference type="RefSeq" id="XP_024719365.1">
    <property type="nucleotide sequence ID" value="XM_024869290.1"/>
</dbReference>
<reference evidence="1 2" key="1">
    <citation type="journal article" date="2018" name="New Phytol.">
        <title>Comparative genomics and transcriptomics depict ericoid mycorrhizal fungi as versatile saprotrophs and plant mutualists.</title>
        <authorList>
            <person name="Martino E."/>
            <person name="Morin E."/>
            <person name="Grelet G.A."/>
            <person name="Kuo A."/>
            <person name="Kohler A."/>
            <person name="Daghino S."/>
            <person name="Barry K.W."/>
            <person name="Cichocki N."/>
            <person name="Clum A."/>
            <person name="Dockter R.B."/>
            <person name="Hainaut M."/>
            <person name="Kuo R.C."/>
            <person name="LaButti K."/>
            <person name="Lindahl B.D."/>
            <person name="Lindquist E.A."/>
            <person name="Lipzen A."/>
            <person name="Khouja H.R."/>
            <person name="Magnuson J."/>
            <person name="Murat C."/>
            <person name="Ohm R.A."/>
            <person name="Singer S.W."/>
            <person name="Spatafora J.W."/>
            <person name="Wang M."/>
            <person name="Veneault-Fourrey C."/>
            <person name="Henrissat B."/>
            <person name="Grigoriev I.V."/>
            <person name="Martin F.M."/>
            <person name="Perotto S."/>
        </authorList>
    </citation>
    <scope>NUCLEOTIDE SEQUENCE [LARGE SCALE GENOMIC DNA]</scope>
    <source>
        <strain evidence="1 2">ATCC 22711</strain>
    </source>
</reference>